<reference evidence="1" key="1">
    <citation type="submission" date="2022-07" db="EMBL/GenBank/DDBJ databases">
        <title>Genome Sequence of Physisporinus lineatus.</title>
        <authorList>
            <person name="Buettner E."/>
        </authorList>
    </citation>
    <scope>NUCLEOTIDE SEQUENCE</scope>
    <source>
        <strain evidence="1">VT162</strain>
    </source>
</reference>
<proteinExistence type="predicted"/>
<dbReference type="Proteomes" id="UP001212997">
    <property type="component" value="Unassembled WGS sequence"/>
</dbReference>
<sequence>MSTVSELYDWTDACNFVAGRGAFVRTLYGLICSEAGTQELANQLAPDGPRDGTLFALTLKGYPKANDWSATRQVLETTTDQLATKALKELNAIVNDIRPDAASRQLTAMTLLVLMKGKSPVTPNALWSTRYATLFEVPRASLHVRSKL</sequence>
<protein>
    <submittedName>
        <fullName evidence="1">Uncharacterized protein</fullName>
    </submittedName>
</protein>
<name>A0AAD5YBL1_9APHY</name>
<keyword evidence="2" id="KW-1185">Reference proteome</keyword>
<accession>A0AAD5YBL1</accession>
<dbReference type="EMBL" id="JANAWD010001993">
    <property type="protein sequence ID" value="KAJ3472482.1"/>
    <property type="molecule type" value="Genomic_DNA"/>
</dbReference>
<gene>
    <name evidence="1" type="ORF">NLI96_g13337</name>
</gene>
<dbReference type="AlphaFoldDB" id="A0AAD5YBL1"/>
<evidence type="ECO:0000313" key="2">
    <source>
        <dbReference type="Proteomes" id="UP001212997"/>
    </source>
</evidence>
<organism evidence="1 2">
    <name type="scientific">Meripilus lineatus</name>
    <dbReference type="NCBI Taxonomy" id="2056292"/>
    <lineage>
        <taxon>Eukaryota</taxon>
        <taxon>Fungi</taxon>
        <taxon>Dikarya</taxon>
        <taxon>Basidiomycota</taxon>
        <taxon>Agaricomycotina</taxon>
        <taxon>Agaricomycetes</taxon>
        <taxon>Polyporales</taxon>
        <taxon>Meripilaceae</taxon>
        <taxon>Meripilus</taxon>
    </lineage>
</organism>
<comment type="caution">
    <text evidence="1">The sequence shown here is derived from an EMBL/GenBank/DDBJ whole genome shotgun (WGS) entry which is preliminary data.</text>
</comment>
<evidence type="ECO:0000313" key="1">
    <source>
        <dbReference type="EMBL" id="KAJ3472482.1"/>
    </source>
</evidence>